<comment type="caution">
    <text evidence="2">The sequence shown here is derived from an EMBL/GenBank/DDBJ whole genome shotgun (WGS) entry which is preliminary data.</text>
</comment>
<dbReference type="AlphaFoldDB" id="A0A9W6BA72"/>
<feature type="compositionally biased region" description="Low complexity" evidence="1">
    <location>
        <begin position="382"/>
        <end position="396"/>
    </location>
</feature>
<accession>A0A9W6BA72</accession>
<evidence type="ECO:0000256" key="1">
    <source>
        <dbReference type="SAM" id="MobiDB-lite"/>
    </source>
</evidence>
<feature type="region of interest" description="Disordered" evidence="1">
    <location>
        <begin position="519"/>
        <end position="578"/>
    </location>
</feature>
<feature type="compositionally biased region" description="Low complexity" evidence="1">
    <location>
        <begin position="250"/>
        <end position="266"/>
    </location>
</feature>
<organism evidence="2 3">
    <name type="scientific">Pleodorina starrii</name>
    <dbReference type="NCBI Taxonomy" id="330485"/>
    <lineage>
        <taxon>Eukaryota</taxon>
        <taxon>Viridiplantae</taxon>
        <taxon>Chlorophyta</taxon>
        <taxon>core chlorophytes</taxon>
        <taxon>Chlorophyceae</taxon>
        <taxon>CS clade</taxon>
        <taxon>Chlamydomonadales</taxon>
        <taxon>Volvocaceae</taxon>
        <taxon>Pleodorina</taxon>
    </lineage>
</organism>
<feature type="region of interest" description="Disordered" evidence="1">
    <location>
        <begin position="447"/>
        <end position="484"/>
    </location>
</feature>
<proteinExistence type="predicted"/>
<feature type="compositionally biased region" description="Polar residues" evidence="1">
    <location>
        <begin position="132"/>
        <end position="165"/>
    </location>
</feature>
<dbReference type="Proteomes" id="UP001165080">
    <property type="component" value="Unassembled WGS sequence"/>
</dbReference>
<gene>
    <name evidence="2" type="primary">PLEST000883</name>
    <name evidence="2" type="ORF">PLESTB_000084700</name>
</gene>
<feature type="compositionally biased region" description="Acidic residues" evidence="1">
    <location>
        <begin position="80"/>
        <end position="89"/>
    </location>
</feature>
<sequence length="578" mass="59669">MKCLRRAKFSPDLLQDTADACEINDLNALVLGSGLLTVSEASEKLFLMQDEASTVVSVCRKECLRAGVNFGDGAQLTAEELAETDEDEPAASAPPPPALTPPPAPAAPAQPPAPAPAPAMPAVQIPPAPFNAPTSRFSPSSHDAKAQKQTKVGTGMLHTSFSSISGGPMPTMSGPMAPAPSLLSPKPTAAASPKEADAASRRPVMAPVPSAEHPDPTFLIKPPVAASAQGLTSAGSAASGTPIASRSHIPRPSSATPATPAAGVATPRDRAAVRPMTRASTSASSFATPPTSSGGASDPGSRPMNTPAMNGRHTPAASSSAAKPPRPSSAPLTARASTTAPLGKDRPSTAVTPPVQPAKLPSYAKPTAAHKARVLKEDSDLPSTSSPTPPITFASTNKPLRRIQYMAPRATSSPEEKKEPKKPVFDNIRSNLLRPTAAFLAWTAGKSKSIKESDLRSSQNLTGEGSGPVGRARAPNSAPPKGATMREFSATTVSALSPSLTQQGSTKIATTPEPFRLASAERHQKAQEELARKKEEKARLESQIPKFRASPMPNSVERLGSSGSKTDTRRAAVVQTDA</sequence>
<name>A0A9W6BA72_9CHLO</name>
<feature type="compositionally biased region" description="Pro residues" evidence="1">
    <location>
        <begin position="92"/>
        <end position="130"/>
    </location>
</feature>
<reference evidence="2 3" key="1">
    <citation type="journal article" date="2023" name="Commun. Biol.">
        <title>Reorganization of the ancestral sex-determining regions during the evolution of trioecy in Pleodorina starrii.</title>
        <authorList>
            <person name="Takahashi K."/>
            <person name="Suzuki S."/>
            <person name="Kawai-Toyooka H."/>
            <person name="Yamamoto K."/>
            <person name="Hamaji T."/>
            <person name="Ootsuki R."/>
            <person name="Yamaguchi H."/>
            <person name="Kawachi M."/>
            <person name="Higashiyama T."/>
            <person name="Nozaki H."/>
        </authorList>
    </citation>
    <scope>NUCLEOTIDE SEQUENCE [LARGE SCALE GENOMIC DNA]</scope>
    <source>
        <strain evidence="2 3">NIES-4479</strain>
    </source>
</reference>
<dbReference type="EMBL" id="BRXU01000001">
    <property type="protein sequence ID" value="GLC48334.1"/>
    <property type="molecule type" value="Genomic_DNA"/>
</dbReference>
<dbReference type="OrthoDB" id="544187at2759"/>
<evidence type="ECO:0000313" key="2">
    <source>
        <dbReference type="EMBL" id="GLC48334.1"/>
    </source>
</evidence>
<protein>
    <submittedName>
        <fullName evidence="2">Uncharacterized protein</fullName>
    </submittedName>
</protein>
<keyword evidence="3" id="KW-1185">Reference proteome</keyword>
<feature type="region of interest" description="Disordered" evidence="1">
    <location>
        <begin position="80"/>
        <end position="429"/>
    </location>
</feature>
<feature type="compositionally biased region" description="Polar residues" evidence="1">
    <location>
        <begin position="229"/>
        <end position="244"/>
    </location>
</feature>
<feature type="compositionally biased region" description="Low complexity" evidence="1">
    <location>
        <begin position="279"/>
        <end position="293"/>
    </location>
</feature>
<feature type="compositionally biased region" description="Basic and acidic residues" evidence="1">
    <location>
        <begin position="414"/>
        <end position="424"/>
    </location>
</feature>
<evidence type="ECO:0000313" key="3">
    <source>
        <dbReference type="Proteomes" id="UP001165080"/>
    </source>
</evidence>
<feature type="compositionally biased region" description="Basic and acidic residues" evidence="1">
    <location>
        <begin position="519"/>
        <end position="540"/>
    </location>
</feature>